<evidence type="ECO:0000313" key="1">
    <source>
        <dbReference type="EMBL" id="SFR58074.1"/>
    </source>
</evidence>
<gene>
    <name evidence="1" type="ORF">SAMN04488010_0787</name>
</gene>
<dbReference type="AlphaFoldDB" id="A0A1I6HUG3"/>
<dbReference type="EMBL" id="FOYX01000001">
    <property type="protein sequence ID" value="SFR58074.1"/>
    <property type="molecule type" value="Genomic_DNA"/>
</dbReference>
<name>A0A1I6HUG3_9FLAO</name>
<proteinExistence type="predicted"/>
<sequence>MTFKASFVIFIIGLFVGDNPEVKIMLSNIEGRTTILTQKGSSRATAYIDSNKIIETEEHVFTTYLIYEDGKHFIALKSFSKENKKWSKEIVLDEVNDNHGGGSLSIDSQGYLHIAYGPHVGPFVYRKSVNPNDIGFFGDPMFVGNNMTYPSLAIDNNDKIYLLGRHTIIKGKWSLRLFHKNAEDKNWSSGKDILYSNYANWPDIKDIKKGDPKYLYVKNGYSRWNKSIVIDKLNNLHITFKNYEYLPRNEKYSFTNNGNGGSYLIGYLKSEDGGMTWKNKDKLITTPAYPSEIEIIDGNSDPKKVECNYGISNLILDKHNTPHVAFSKEYDSTSTFYLAYKKGDIWERKLINHDKTNQSFMYSPSSISYFDNHFYIVATAINKSNYDRQELWGKEQRHSFLQIFKLNSRYKIVKVFSSQDLMVSNPSWLPSLGRGNEYPPKLLFTQGDSKSNSTVVHYTDLN</sequence>
<organism evidence="1 2">
    <name type="scientific">Maribacter stanieri</name>
    <dbReference type="NCBI Taxonomy" id="440514"/>
    <lineage>
        <taxon>Bacteria</taxon>
        <taxon>Pseudomonadati</taxon>
        <taxon>Bacteroidota</taxon>
        <taxon>Flavobacteriia</taxon>
        <taxon>Flavobacteriales</taxon>
        <taxon>Flavobacteriaceae</taxon>
        <taxon>Maribacter</taxon>
    </lineage>
</organism>
<protein>
    <submittedName>
        <fullName evidence="1">BNR repeat-containing family member</fullName>
    </submittedName>
</protein>
<dbReference type="Pfam" id="PF15892">
    <property type="entry name" value="BNR_4"/>
    <property type="match status" value="1"/>
</dbReference>
<keyword evidence="2" id="KW-1185">Reference proteome</keyword>
<dbReference type="RefSeq" id="WP_027065473.1">
    <property type="nucleotide sequence ID" value="NZ_FOYX01000001.1"/>
</dbReference>
<evidence type="ECO:0000313" key="2">
    <source>
        <dbReference type="Proteomes" id="UP000199462"/>
    </source>
</evidence>
<dbReference type="STRING" id="440514.SAMN04488010_0787"/>
<accession>A0A1I6HUG3</accession>
<dbReference type="Proteomes" id="UP000199462">
    <property type="component" value="Unassembled WGS sequence"/>
</dbReference>
<reference evidence="2" key="1">
    <citation type="submission" date="2016-10" db="EMBL/GenBank/DDBJ databases">
        <authorList>
            <person name="Varghese N."/>
            <person name="Submissions S."/>
        </authorList>
    </citation>
    <scope>NUCLEOTIDE SEQUENCE [LARGE SCALE GENOMIC DNA]</scope>
    <source>
        <strain evidence="2">DSM 19891</strain>
    </source>
</reference>